<dbReference type="AlphaFoldDB" id="A0A2K3QNC4"/>
<comment type="caution">
    <text evidence="2">The sequence shown here is derived from an EMBL/GenBank/DDBJ whole genome shotgun (WGS) entry which is preliminary data.</text>
</comment>
<keyword evidence="3" id="KW-1185">Reference proteome</keyword>
<reference evidence="2 3" key="1">
    <citation type="submission" date="2017-08" db="EMBL/GenBank/DDBJ databases">
        <title>Harnessing the power of phylogenomics to disentangle the directionality and signatures of interkingdom host jumping in the parasitic fungal genus Tolypocladium.</title>
        <authorList>
            <person name="Quandt C.A."/>
            <person name="Patterson W."/>
            <person name="Spatafora J.W."/>
        </authorList>
    </citation>
    <scope>NUCLEOTIDE SEQUENCE [LARGE SCALE GENOMIC DNA]</scope>
    <source>
        <strain evidence="2 3">CBS 113982</strain>
    </source>
</reference>
<feature type="compositionally biased region" description="Polar residues" evidence="1">
    <location>
        <begin position="198"/>
        <end position="209"/>
    </location>
</feature>
<dbReference type="EMBL" id="NRSZ01000166">
    <property type="protein sequence ID" value="PNY29029.1"/>
    <property type="molecule type" value="Genomic_DNA"/>
</dbReference>
<feature type="region of interest" description="Disordered" evidence="1">
    <location>
        <begin position="188"/>
        <end position="305"/>
    </location>
</feature>
<organism evidence="2 3">
    <name type="scientific">Tolypocladium capitatum</name>
    <dbReference type="NCBI Taxonomy" id="45235"/>
    <lineage>
        <taxon>Eukaryota</taxon>
        <taxon>Fungi</taxon>
        <taxon>Dikarya</taxon>
        <taxon>Ascomycota</taxon>
        <taxon>Pezizomycotina</taxon>
        <taxon>Sordariomycetes</taxon>
        <taxon>Hypocreomycetidae</taxon>
        <taxon>Hypocreales</taxon>
        <taxon>Ophiocordycipitaceae</taxon>
        <taxon>Tolypocladium</taxon>
    </lineage>
</organism>
<name>A0A2K3QNC4_9HYPO</name>
<sequence>MNAPSSSIDTRNACMSETLNEGFASNHSARANDEDFYGEGTSRVDDREQRTNLSATAFGAVNKVEFTTYRAPGWLVALRTGISSVASAQPPPNRGGAHTHPCPDFIIPHASPPCRRRRILLNLFHPVRSLGDCSIHTRTQFLALGLLGASPCPRPPRPAFPPSPNAASRFRLLVPAYAQVSLARPRARRPAGDVSAGLQCQSSPVQHSSAQDTNAQTTQTDGSSTSPPTSHQHHPTRPTSPRIRPAAGLCASARPHRHRPDRPSTAAPAPVDTGTRTALRWGHPSPNASPRPRRPVSQIALTTTG</sequence>
<accession>A0A2K3QNC4</accession>
<gene>
    <name evidence="2" type="ORF">TCAP_01049</name>
</gene>
<proteinExistence type="predicted"/>
<protein>
    <submittedName>
        <fullName evidence="2">Uncharacterized protein</fullName>
    </submittedName>
</protein>
<evidence type="ECO:0000313" key="2">
    <source>
        <dbReference type="EMBL" id="PNY29029.1"/>
    </source>
</evidence>
<evidence type="ECO:0000256" key="1">
    <source>
        <dbReference type="SAM" id="MobiDB-lite"/>
    </source>
</evidence>
<dbReference type="Proteomes" id="UP000236621">
    <property type="component" value="Unassembled WGS sequence"/>
</dbReference>
<evidence type="ECO:0000313" key="3">
    <source>
        <dbReference type="Proteomes" id="UP000236621"/>
    </source>
</evidence>
<feature type="region of interest" description="Disordered" evidence="1">
    <location>
        <begin position="25"/>
        <end position="45"/>
    </location>
</feature>
<feature type="compositionally biased region" description="Low complexity" evidence="1">
    <location>
        <begin position="210"/>
        <end position="230"/>
    </location>
</feature>